<keyword evidence="4" id="KW-0347">Helicase</keyword>
<dbReference type="InterPro" id="IPR025285">
    <property type="entry name" value="DUF4145"/>
</dbReference>
<dbReference type="InterPro" id="IPR050742">
    <property type="entry name" value="Helicase_Restrict-Modif_Enz"/>
</dbReference>
<dbReference type="CDD" id="cd18032">
    <property type="entry name" value="DEXHc_RE_I_III_res"/>
    <property type="match status" value="1"/>
</dbReference>
<proteinExistence type="predicted"/>
<dbReference type="SUPFAM" id="SSF52540">
    <property type="entry name" value="P-loop containing nucleoside triphosphate hydrolases"/>
    <property type="match status" value="2"/>
</dbReference>
<keyword evidence="4" id="KW-0378">Hydrolase</keyword>
<dbReference type="EMBL" id="JBHSMX010000006">
    <property type="protein sequence ID" value="MFC5519879.1"/>
    <property type="molecule type" value="Genomic_DNA"/>
</dbReference>
<protein>
    <submittedName>
        <fullName evidence="4">DEAD/DEAH box helicase family protein</fullName>
    </submittedName>
</protein>
<dbReference type="InterPro" id="IPR001650">
    <property type="entry name" value="Helicase_C-like"/>
</dbReference>
<dbReference type="PANTHER" id="PTHR47396">
    <property type="entry name" value="TYPE I RESTRICTION ENZYME ECOKI R PROTEIN"/>
    <property type="match status" value="1"/>
</dbReference>
<dbReference type="CDD" id="cd18799">
    <property type="entry name" value="SF2_C_EcoAI-like"/>
    <property type="match status" value="1"/>
</dbReference>
<dbReference type="SMART" id="SM00487">
    <property type="entry name" value="DEXDc"/>
    <property type="match status" value="1"/>
</dbReference>
<dbReference type="RefSeq" id="WP_068835468.1">
    <property type="nucleotide sequence ID" value="NZ_JBHSMX010000006.1"/>
</dbReference>
<dbReference type="Gene3D" id="3.90.1570.30">
    <property type="match status" value="1"/>
</dbReference>
<dbReference type="Pfam" id="PF13588">
    <property type="entry name" value="HSDR_N_2"/>
    <property type="match status" value="1"/>
</dbReference>
<evidence type="ECO:0000256" key="1">
    <source>
        <dbReference type="SAM" id="Coils"/>
    </source>
</evidence>
<gene>
    <name evidence="4" type="ORF">ACFPP7_02960</name>
</gene>
<dbReference type="InterPro" id="IPR029464">
    <property type="entry name" value="HSDR_N"/>
</dbReference>
<dbReference type="PROSITE" id="PS51192">
    <property type="entry name" value="HELICASE_ATP_BIND_1"/>
    <property type="match status" value="1"/>
</dbReference>
<feature type="coiled-coil region" evidence="1">
    <location>
        <begin position="171"/>
        <end position="198"/>
    </location>
</feature>
<dbReference type="Proteomes" id="UP001596084">
    <property type="component" value="Unassembled WGS sequence"/>
</dbReference>
<sequence length="1135" mass="128125">MSNFAFLQSEWSTLYGAAIKAEGMANTDARTSCFYARRTLELAVDWLYKHDKSLRLPYQDHLSALIHEPSFRQTAGDAIFTKAKLIKDLGNLAVHSTRKILPLDAVTATRELFHFCYWLARTYGQRARPDPDLRFVPALLPTASTASTTPPQSIDQLQKLEAQLLERDEKLTVLLSDKAALDDELKKLREEVAVAKKSNTAQPDTHDYSEAETRDYFIDLLLKEAGWQLDGKNFEIEVSGMPNNQGIGFVDYVLWSDDGKPLALVEAKRTRKDATVGQQQAKLYADCLQVQYGQRPVIFYSNGYEHWIWDDASYPPRPVQGFFNKQELELLIQRRTSRKKLAEAVINADIIERYYQNRAVRRIGETLEIENQRKALLVMATGSGKTRTVIALADVLMRCNWAKRILFLADRVALVKQAVNAFKTHLPDSSPVNLVSEKNTDGRVFVSTYPTMMGLIDDAADGQRRFGVGHFDLVIIDEAHRSVYQKYRAIFDYFDAMLVGLTATPKDEIDHNTYGLFDLESGVPTDVYGLDEAVSEGYLVPPKAISVPLKFQREGIKYQELSEEEKDQWDALEWTENGTVPDAVDSAALNKWLFNTDTVDKVLEHLMTRGEKVAGSDRLGKTIIFAKNNAHADFIAERFDINYPHYKGAFARVVTYKTEYAQSLIDEFSIKEGMPHIAISVDMLDTGIDVPEVVNLVFFKVIRSKTKFWQMIGRGTRLCPELYGPGQNKQFFNVFDYCQNLEFFSQELPPDNGKAPVSLSTRLFRARLEMIAELDKRVAAGAHVAEAQAPYGYPLTDTQLRGELTGFLHQQVAAMNLENFVVRPQRKSVEKFAKLESWQKLDSDNLHELSEQVADLPTGLLDNDEEAKRFDMLVLRTQLAILQAQPDFMSLRERMQAIASALEEQEAIPAIKAQMVLIQSVAGDEWWEDVTVAVLEAARKKLRALVKLIEKSKKNVVYTDFEDELGESTTIALPGVSTGMNLAKFKDKARQFLKAHESHLSLQRLRRNQPLTPSDLEELGKMLVQAGGTVEVIQQATEQSHGLGIFIRSLVGLDRETAKQAFSQFVVGTTATASQLEFIDLIVQYLTENGVMDAARLYESPFTDISQQGPEALFLPARVTEMVRVLDEIRERAVA</sequence>
<comment type="caution">
    <text evidence="4">The sequence shown here is derived from an EMBL/GenBank/DDBJ whole genome shotgun (WGS) entry which is preliminary data.</text>
</comment>
<dbReference type="Gene3D" id="3.40.50.300">
    <property type="entry name" value="P-loop containing nucleotide triphosphate hydrolases"/>
    <property type="match status" value="2"/>
</dbReference>
<dbReference type="InterPro" id="IPR027417">
    <property type="entry name" value="P-loop_NTPase"/>
</dbReference>
<dbReference type="InterPro" id="IPR013670">
    <property type="entry name" value="EcoEI_R_C_dom"/>
</dbReference>
<feature type="domain" description="Helicase C-terminal" evidence="3">
    <location>
        <begin position="598"/>
        <end position="779"/>
    </location>
</feature>
<dbReference type="InterPro" id="IPR014001">
    <property type="entry name" value="Helicase_ATP-bd"/>
</dbReference>
<name>A0ABW0QAZ9_9BURK</name>
<evidence type="ECO:0000259" key="2">
    <source>
        <dbReference type="PROSITE" id="PS51192"/>
    </source>
</evidence>
<dbReference type="Pfam" id="PF00271">
    <property type="entry name" value="Helicase_C"/>
    <property type="match status" value="1"/>
</dbReference>
<dbReference type="PROSITE" id="PS51194">
    <property type="entry name" value="HELICASE_CTER"/>
    <property type="match status" value="1"/>
</dbReference>
<organism evidence="4 5">
    <name type="scientific">Polaromonas jejuensis</name>
    <dbReference type="NCBI Taxonomy" id="457502"/>
    <lineage>
        <taxon>Bacteria</taxon>
        <taxon>Pseudomonadati</taxon>
        <taxon>Pseudomonadota</taxon>
        <taxon>Betaproteobacteria</taxon>
        <taxon>Burkholderiales</taxon>
        <taxon>Comamonadaceae</taxon>
        <taxon>Polaromonas</taxon>
    </lineage>
</organism>
<dbReference type="GO" id="GO:0004386">
    <property type="term" value="F:helicase activity"/>
    <property type="evidence" value="ECO:0007669"/>
    <property type="project" value="UniProtKB-KW"/>
</dbReference>
<dbReference type="PANTHER" id="PTHR47396:SF1">
    <property type="entry name" value="ATP-DEPENDENT HELICASE IRC3-RELATED"/>
    <property type="match status" value="1"/>
</dbReference>
<dbReference type="Pfam" id="PF13643">
    <property type="entry name" value="DUF4145"/>
    <property type="match status" value="1"/>
</dbReference>
<dbReference type="InterPro" id="IPR006935">
    <property type="entry name" value="Helicase/UvrB_N"/>
</dbReference>
<keyword evidence="4" id="KW-0067">ATP-binding</keyword>
<evidence type="ECO:0000259" key="3">
    <source>
        <dbReference type="PROSITE" id="PS51194"/>
    </source>
</evidence>
<feature type="domain" description="Helicase ATP-binding" evidence="2">
    <location>
        <begin position="366"/>
        <end position="523"/>
    </location>
</feature>
<evidence type="ECO:0000313" key="5">
    <source>
        <dbReference type="Proteomes" id="UP001596084"/>
    </source>
</evidence>
<reference evidence="5" key="1">
    <citation type="journal article" date="2019" name="Int. J. Syst. Evol. Microbiol.">
        <title>The Global Catalogue of Microorganisms (GCM) 10K type strain sequencing project: providing services to taxonomists for standard genome sequencing and annotation.</title>
        <authorList>
            <consortium name="The Broad Institute Genomics Platform"/>
            <consortium name="The Broad Institute Genome Sequencing Center for Infectious Disease"/>
            <person name="Wu L."/>
            <person name="Ma J."/>
        </authorList>
    </citation>
    <scope>NUCLEOTIDE SEQUENCE [LARGE SCALE GENOMIC DNA]</scope>
    <source>
        <strain evidence="5">CGMCC 4.7277</strain>
    </source>
</reference>
<accession>A0ABW0QAZ9</accession>
<dbReference type="Pfam" id="PF04851">
    <property type="entry name" value="ResIII"/>
    <property type="match status" value="1"/>
</dbReference>
<keyword evidence="4" id="KW-0547">Nucleotide-binding</keyword>
<keyword evidence="5" id="KW-1185">Reference proteome</keyword>
<keyword evidence="1" id="KW-0175">Coiled coil</keyword>
<dbReference type="Pfam" id="PF08463">
    <property type="entry name" value="EcoEI_R_C"/>
    <property type="match status" value="1"/>
</dbReference>
<evidence type="ECO:0000313" key="4">
    <source>
        <dbReference type="EMBL" id="MFC5519879.1"/>
    </source>
</evidence>